<dbReference type="InterPro" id="IPR001986">
    <property type="entry name" value="Enolpyruvate_Tfrase_dom"/>
</dbReference>
<evidence type="ECO:0000259" key="8">
    <source>
        <dbReference type="Pfam" id="PF00275"/>
    </source>
</evidence>
<evidence type="ECO:0000313" key="9">
    <source>
        <dbReference type="EMBL" id="UTT41713.1"/>
    </source>
</evidence>
<feature type="binding site" evidence="7">
    <location>
        <position position="152"/>
    </location>
    <ligand>
        <name>phosphoenolpyruvate</name>
        <dbReference type="ChEBI" id="CHEBI:58702"/>
    </ligand>
</feature>
<dbReference type="HAMAP" id="MF_00210">
    <property type="entry name" value="EPSP_synth"/>
    <property type="match status" value="1"/>
</dbReference>
<dbReference type="PROSITE" id="PS00885">
    <property type="entry name" value="EPSP_SYNTHASE_2"/>
    <property type="match status" value="1"/>
</dbReference>
<comment type="subcellular location">
    <subcellularLocation>
        <location evidence="7">Cytoplasm</location>
    </subcellularLocation>
</comment>
<reference evidence="9" key="1">
    <citation type="submission" date="2022-07" db="EMBL/GenBank/DDBJ databases">
        <title>Complete genome of CX2.</title>
        <authorList>
            <person name="Cao G."/>
        </authorList>
    </citation>
    <scope>NUCLEOTIDE SEQUENCE</scope>
    <source>
        <strain evidence="9">CX2</strain>
    </source>
</reference>
<evidence type="ECO:0000256" key="2">
    <source>
        <dbReference type="ARBA" id="ARBA00009948"/>
    </source>
</evidence>
<keyword evidence="5 7" id="KW-0057">Aromatic amino acid biosynthesis</keyword>
<feature type="domain" description="Enolpyruvate transferase" evidence="8">
    <location>
        <begin position="3"/>
        <end position="408"/>
    </location>
</feature>
<dbReference type="NCBIfam" id="TIGR01356">
    <property type="entry name" value="aroA"/>
    <property type="match status" value="1"/>
</dbReference>
<feature type="active site" description="Proton acceptor" evidence="7">
    <location>
        <position position="301"/>
    </location>
</feature>
<comment type="catalytic activity">
    <reaction evidence="6">
        <text>3-phosphoshikimate + phosphoenolpyruvate = 5-O-(1-carboxyvinyl)-3-phosphoshikimate + phosphate</text>
        <dbReference type="Rhea" id="RHEA:21256"/>
        <dbReference type="ChEBI" id="CHEBI:43474"/>
        <dbReference type="ChEBI" id="CHEBI:57701"/>
        <dbReference type="ChEBI" id="CHEBI:58702"/>
        <dbReference type="ChEBI" id="CHEBI:145989"/>
        <dbReference type="EC" id="2.5.1.19"/>
    </reaction>
    <physiologicalReaction direction="left-to-right" evidence="6">
        <dbReference type="Rhea" id="RHEA:21257"/>
    </physiologicalReaction>
</comment>
<proteinExistence type="inferred from homology"/>
<feature type="binding site" evidence="7">
    <location>
        <position position="13"/>
    </location>
    <ligand>
        <name>3-phosphoshikimate</name>
        <dbReference type="ChEBI" id="CHEBI:145989"/>
    </ligand>
</feature>
<comment type="subunit">
    <text evidence="7">Monomer.</text>
</comment>
<dbReference type="GO" id="GO:0003866">
    <property type="term" value="F:3-phosphoshikimate 1-carboxyvinyltransferase activity"/>
    <property type="evidence" value="ECO:0007669"/>
    <property type="project" value="UniProtKB-EC"/>
</dbReference>
<dbReference type="PANTHER" id="PTHR21090">
    <property type="entry name" value="AROM/DEHYDROQUINATE SYNTHASE"/>
    <property type="match status" value="1"/>
</dbReference>
<evidence type="ECO:0000256" key="7">
    <source>
        <dbReference type="HAMAP-Rule" id="MF_00210"/>
    </source>
</evidence>
<dbReference type="PANTHER" id="PTHR21090:SF5">
    <property type="entry name" value="PENTAFUNCTIONAL AROM POLYPEPTIDE"/>
    <property type="match status" value="1"/>
</dbReference>
<evidence type="ECO:0000256" key="6">
    <source>
        <dbReference type="ARBA" id="ARBA00044633"/>
    </source>
</evidence>
<feature type="binding site" evidence="7">
    <location>
        <position position="81"/>
    </location>
    <ligand>
        <name>phosphoenolpyruvate</name>
        <dbReference type="ChEBI" id="CHEBI:58702"/>
    </ligand>
</feature>
<keyword evidence="10" id="KW-1185">Reference proteome</keyword>
<accession>A0ABY5FJK6</accession>
<feature type="binding site" evidence="7">
    <location>
        <position position="14"/>
    </location>
    <ligand>
        <name>3-phosphoshikimate</name>
        <dbReference type="ChEBI" id="CHEBI:145989"/>
    </ligand>
</feature>
<evidence type="ECO:0000256" key="4">
    <source>
        <dbReference type="ARBA" id="ARBA00022679"/>
    </source>
</evidence>
<comment type="similarity">
    <text evidence="2 7">Belongs to the EPSP synthase family.</text>
</comment>
<feature type="binding site" evidence="7">
    <location>
        <position position="328"/>
    </location>
    <ligand>
        <name>3-phosphoshikimate</name>
        <dbReference type="ChEBI" id="CHEBI:145989"/>
    </ligand>
</feature>
<dbReference type="InterPro" id="IPR006264">
    <property type="entry name" value="EPSP_synthase"/>
</dbReference>
<feature type="binding site" evidence="7">
    <location>
        <position position="150"/>
    </location>
    <ligand>
        <name>3-phosphoshikimate</name>
        <dbReference type="ChEBI" id="CHEBI:145989"/>
    </ligand>
</feature>
<evidence type="ECO:0000256" key="3">
    <source>
        <dbReference type="ARBA" id="ARBA00022605"/>
    </source>
</evidence>
<comment type="function">
    <text evidence="7">Catalyzes the transfer of the enolpyruvyl moiety of phosphoenolpyruvate (PEP) to the 5-hydroxyl of shikimate-3-phosphate (S3P) to produce enolpyruvyl shikimate-3-phosphate and inorganic phosphate.</text>
</comment>
<dbReference type="InterPro" id="IPR013792">
    <property type="entry name" value="RNA3'P_cycl/enolpyr_Trfase_a/b"/>
</dbReference>
<dbReference type="Proteomes" id="UP001060325">
    <property type="component" value="Chromosome"/>
</dbReference>
<keyword evidence="4 7" id="KW-0808">Transferase</keyword>
<protein>
    <recommendedName>
        <fullName evidence="7">3-phosphoshikimate 1-carboxyvinyltransferase</fullName>
        <ecNumber evidence="7">2.5.1.19</ecNumber>
    </recommendedName>
    <alternativeName>
        <fullName evidence="7">5-enolpyruvylshikimate-3-phosphate synthase</fullName>
        <shortName evidence="7">EPSP synthase</shortName>
        <shortName evidence="7">EPSPS</shortName>
    </alternativeName>
</protein>
<organism evidence="9 10">
    <name type="scientific">Exiguobacterium aurantiacum</name>
    <dbReference type="NCBI Taxonomy" id="33987"/>
    <lineage>
        <taxon>Bacteria</taxon>
        <taxon>Bacillati</taxon>
        <taxon>Bacillota</taxon>
        <taxon>Bacilli</taxon>
        <taxon>Bacillales</taxon>
        <taxon>Bacillales Family XII. Incertae Sedis</taxon>
        <taxon>Exiguobacterium</taxon>
    </lineage>
</organism>
<feature type="binding site" evidence="7">
    <location>
        <position position="373"/>
    </location>
    <ligand>
        <name>phosphoenolpyruvate</name>
        <dbReference type="ChEBI" id="CHEBI:58702"/>
    </ligand>
</feature>
<feature type="binding site" evidence="7">
    <location>
        <position position="18"/>
    </location>
    <ligand>
        <name>3-phosphoshikimate</name>
        <dbReference type="ChEBI" id="CHEBI:145989"/>
    </ligand>
</feature>
<comment type="caution">
    <text evidence="7">Lacks conserved residue(s) required for the propagation of feature annotation.</text>
</comment>
<evidence type="ECO:0000256" key="1">
    <source>
        <dbReference type="ARBA" id="ARBA00004811"/>
    </source>
</evidence>
<feature type="binding site" evidence="7">
    <location>
        <position position="301"/>
    </location>
    <ligand>
        <name>3-phosphoshikimate</name>
        <dbReference type="ChEBI" id="CHEBI:145989"/>
    </ligand>
</feature>
<feature type="binding site" evidence="7">
    <location>
        <position position="109"/>
    </location>
    <ligand>
        <name>phosphoenolpyruvate</name>
        <dbReference type="ChEBI" id="CHEBI:58702"/>
    </ligand>
</feature>
<dbReference type="Pfam" id="PF00275">
    <property type="entry name" value="EPSP_synthase"/>
    <property type="match status" value="1"/>
</dbReference>
<feature type="binding site" evidence="7">
    <location>
        <position position="152"/>
    </location>
    <ligand>
        <name>3-phosphoshikimate</name>
        <dbReference type="ChEBI" id="CHEBI:145989"/>
    </ligand>
</feature>
<dbReference type="InterPro" id="IPR023193">
    <property type="entry name" value="EPSP_synthase_CS"/>
</dbReference>
<keyword evidence="3 7" id="KW-0028">Amino-acid biosynthesis</keyword>
<dbReference type="RefSeq" id="WP_255176445.1">
    <property type="nucleotide sequence ID" value="NZ_CP101462.1"/>
</dbReference>
<dbReference type="CDD" id="cd01556">
    <property type="entry name" value="EPSP_synthase"/>
    <property type="match status" value="1"/>
</dbReference>
<comment type="pathway">
    <text evidence="1 7">Metabolic intermediate biosynthesis; chorismate biosynthesis; chorismate from D-erythrose 4-phosphate and phosphoenolpyruvate: step 6/7.</text>
</comment>
<dbReference type="PROSITE" id="PS00104">
    <property type="entry name" value="EPSP_SYNTHASE_1"/>
    <property type="match status" value="1"/>
</dbReference>
<name>A0ABY5FJK6_9BACL</name>
<dbReference type="InterPro" id="IPR036968">
    <property type="entry name" value="Enolpyruvate_Tfrase_sf"/>
</dbReference>
<gene>
    <name evidence="7 9" type="primary">aroA</name>
    <name evidence="9" type="ORF">NMQ00_09065</name>
</gene>
<keyword evidence="7" id="KW-0963">Cytoplasm</keyword>
<dbReference type="Gene3D" id="3.65.10.10">
    <property type="entry name" value="Enolpyruvate transferase domain"/>
    <property type="match status" value="2"/>
</dbReference>
<dbReference type="SUPFAM" id="SSF55205">
    <property type="entry name" value="EPT/RTPC-like"/>
    <property type="match status" value="1"/>
</dbReference>
<dbReference type="PIRSF" id="PIRSF000505">
    <property type="entry name" value="EPSPS"/>
    <property type="match status" value="1"/>
</dbReference>
<sequence>MGLNGSIRVPSDKSITHRALLFGAVATGNTTIYDPLLGEDCRSTLEAIRCLGAGVVEEEDRLIVTGVGTLTSAELDCGNSGTTMRLMAGLLAGYGGEFTLTGDASLSKRPMRRVTDPLRKMGADLEGDFAPISIHGGTLTGIDYTLPVASAQVKSAVLLAGLRATGPTIVREPVLSRDHTERMLPLFNGRLDITTEDGVRTIRLVPSELVGATVAVPADPSSAAFWWAGAALVPGSRVTTTDVCLNETRIGFLRTLERMGAKTEVTNVRALGEEAVGDVTVSTSTLHGIRLDGDAIPHQIDELPLFALVASQATSPSSVRDAGELRVKETDRIQTVVHELSALGVDLRETDDGFDIFPSRLHGGHVSSHGDHRLAMMLQIADLLTTERVTIEHVEAADVSYPRFRDDLQRLGREIE</sequence>
<evidence type="ECO:0000313" key="10">
    <source>
        <dbReference type="Proteomes" id="UP001060325"/>
    </source>
</evidence>
<feature type="binding site" evidence="7">
    <location>
        <position position="332"/>
    </location>
    <ligand>
        <name>phosphoenolpyruvate</name>
        <dbReference type="ChEBI" id="CHEBI:58702"/>
    </ligand>
</feature>
<feature type="binding site" evidence="7">
    <location>
        <position position="13"/>
    </location>
    <ligand>
        <name>phosphoenolpyruvate</name>
        <dbReference type="ChEBI" id="CHEBI:58702"/>
    </ligand>
</feature>
<dbReference type="EMBL" id="CP101462">
    <property type="protein sequence ID" value="UTT41713.1"/>
    <property type="molecule type" value="Genomic_DNA"/>
</dbReference>
<evidence type="ECO:0000256" key="5">
    <source>
        <dbReference type="ARBA" id="ARBA00023141"/>
    </source>
</evidence>
<dbReference type="EC" id="2.5.1.19" evidence="7"/>